<organism evidence="1 2">
    <name type="scientific">Nonomuraea rosea</name>
    <dbReference type="NCBI Taxonomy" id="638574"/>
    <lineage>
        <taxon>Bacteria</taxon>
        <taxon>Bacillati</taxon>
        <taxon>Actinomycetota</taxon>
        <taxon>Actinomycetes</taxon>
        <taxon>Streptosporangiales</taxon>
        <taxon>Streptosporangiaceae</taxon>
        <taxon>Nonomuraea</taxon>
    </lineage>
</organism>
<dbReference type="Pfam" id="PF09969">
    <property type="entry name" value="DUF2203"/>
    <property type="match status" value="1"/>
</dbReference>
<name>A0ABP6X7L8_9ACTN</name>
<sequence length="123" mass="13889">MRMDRNFTVEEARSLLPAIMEDARAVVDARADLAEIDFDRKSTGRSELGGLPEIKALQARIEEILSGWSERGIEVKGFAPVLIDFPAMLDGVSVRLCWIEGERELAWYHRTDLGFAGRRPLPF</sequence>
<comment type="caution">
    <text evidence="1">The sequence shown here is derived from an EMBL/GenBank/DDBJ whole genome shotgun (WGS) entry which is preliminary data.</text>
</comment>
<evidence type="ECO:0000313" key="1">
    <source>
        <dbReference type="EMBL" id="GAA3561649.1"/>
    </source>
</evidence>
<dbReference type="Proteomes" id="UP001500630">
    <property type="component" value="Unassembled WGS sequence"/>
</dbReference>
<evidence type="ECO:0000313" key="2">
    <source>
        <dbReference type="Proteomes" id="UP001500630"/>
    </source>
</evidence>
<protein>
    <submittedName>
        <fullName evidence="1">DUF2203 domain-containing protein</fullName>
    </submittedName>
</protein>
<accession>A0ABP6X7L8</accession>
<dbReference type="EMBL" id="BAABDQ010000010">
    <property type="protein sequence ID" value="GAA3561649.1"/>
    <property type="molecule type" value="Genomic_DNA"/>
</dbReference>
<proteinExistence type="predicted"/>
<keyword evidence="2" id="KW-1185">Reference proteome</keyword>
<dbReference type="PIRSF" id="PIRSF016498">
    <property type="entry name" value="UCP016498"/>
    <property type="match status" value="1"/>
</dbReference>
<dbReference type="InterPro" id="IPR018699">
    <property type="entry name" value="DUF2203"/>
</dbReference>
<gene>
    <name evidence="1" type="ORF">GCM10022419_047870</name>
</gene>
<reference evidence="2" key="1">
    <citation type="journal article" date="2019" name="Int. J. Syst. Evol. Microbiol.">
        <title>The Global Catalogue of Microorganisms (GCM) 10K type strain sequencing project: providing services to taxonomists for standard genome sequencing and annotation.</title>
        <authorList>
            <consortium name="The Broad Institute Genomics Platform"/>
            <consortium name="The Broad Institute Genome Sequencing Center for Infectious Disease"/>
            <person name="Wu L."/>
            <person name="Ma J."/>
        </authorList>
    </citation>
    <scope>NUCLEOTIDE SEQUENCE [LARGE SCALE GENOMIC DNA]</scope>
    <source>
        <strain evidence="2">JCM 17326</strain>
    </source>
</reference>